<proteinExistence type="predicted"/>
<reference evidence="1" key="2">
    <citation type="journal article" date="2021" name="PeerJ">
        <title>Extensive microbial diversity within the chicken gut microbiome revealed by metagenomics and culture.</title>
        <authorList>
            <person name="Gilroy R."/>
            <person name="Ravi A."/>
            <person name="Getino M."/>
            <person name="Pursley I."/>
            <person name="Horton D.L."/>
            <person name="Alikhan N.F."/>
            <person name="Baker D."/>
            <person name="Gharbi K."/>
            <person name="Hall N."/>
            <person name="Watson M."/>
            <person name="Adriaenssens E.M."/>
            <person name="Foster-Nyarko E."/>
            <person name="Jarju S."/>
            <person name="Secka A."/>
            <person name="Antonio M."/>
            <person name="Oren A."/>
            <person name="Chaudhuri R.R."/>
            <person name="La Ragione R."/>
            <person name="Hildebrand F."/>
            <person name="Pallen M.J."/>
        </authorList>
    </citation>
    <scope>NUCLEOTIDE SEQUENCE</scope>
    <source>
        <strain evidence="1">CHK123-3438</strain>
    </source>
</reference>
<protein>
    <submittedName>
        <fullName evidence="1">Uncharacterized protein</fullName>
    </submittedName>
</protein>
<organism evidence="1 2">
    <name type="scientific">Candidatus Caccovicinus merdipullorum</name>
    <dbReference type="NCBI Taxonomy" id="2840724"/>
    <lineage>
        <taxon>Bacteria</taxon>
        <taxon>Bacillati</taxon>
        <taxon>Bacillota</taxon>
        <taxon>Clostridia</taxon>
        <taxon>Eubacteriales</taxon>
        <taxon>Candidatus Caccovicinus</taxon>
    </lineage>
</organism>
<gene>
    <name evidence="1" type="ORF">IAB60_08700</name>
</gene>
<dbReference type="AlphaFoldDB" id="A0A9D1GJ85"/>
<sequence>MFADAFNFYLYGGRQVLHPEQLRELDSTELSYPFGADGRGEPVQKYRDVLKSAVFMENGKAAYLLLGIENQTSVHYAAPVKNLLYDALQYARQVELTAKRHRESGDHKGHGGSEFLSGFYQEDKLFPVITRILLFSPDEWDGPRTLREMMETEESNIQRTEKE</sequence>
<comment type="caution">
    <text evidence="1">The sequence shown here is derived from an EMBL/GenBank/DDBJ whole genome shotgun (WGS) entry which is preliminary data.</text>
</comment>
<dbReference type="Proteomes" id="UP000886860">
    <property type="component" value="Unassembled WGS sequence"/>
</dbReference>
<evidence type="ECO:0000313" key="1">
    <source>
        <dbReference type="EMBL" id="HIT42155.1"/>
    </source>
</evidence>
<evidence type="ECO:0000313" key="2">
    <source>
        <dbReference type="Proteomes" id="UP000886860"/>
    </source>
</evidence>
<name>A0A9D1GJ85_9FIRM</name>
<reference evidence="1" key="1">
    <citation type="submission" date="2020-10" db="EMBL/GenBank/DDBJ databases">
        <authorList>
            <person name="Gilroy R."/>
        </authorList>
    </citation>
    <scope>NUCLEOTIDE SEQUENCE</scope>
    <source>
        <strain evidence="1">CHK123-3438</strain>
    </source>
</reference>
<dbReference type="EMBL" id="DVKS01000151">
    <property type="protein sequence ID" value="HIT42155.1"/>
    <property type="molecule type" value="Genomic_DNA"/>
</dbReference>
<accession>A0A9D1GJ85</accession>